<name>A0A6A4V3K2_AMPAM</name>
<sequence>MPKGDKKPKSKSGSGKAGADHGGADGGTQSWEAAVRDTVISDSSWSCRLFMVAAADSQYYDLLDRVCTAVFTGCRRTFVLIDYQDIAEMLLSKKVDGPSQKGGARSGARSRGAPQVGDPVEELYGRAGAVLNETGTVPAPLLAAVPDISSVFPPEELCPPEEVEDEAAATEDGVPERTPGPAPATPPALLYQQRLQAVPPEAASVPMIVNALVDQVALWIDGDFYEPLDSPETEETGAGSIGFGSSPVSQPSMRPTPEPIFEHSERRLPGDSSGATGQQSSRASVTIQEPERSDTPPPASRERRGSLKLPTPAQQGRRGSTKSPEFEALRQRRASAFPALGPWAALAGAGRRPSAQGHWTSSRALSLPLPQLLVPPLAGAGAPGAPLAPAESSDTMEDDDVEVPGPWLRRRFAVTQPITEPAPVLVYHCDRVNAQFYSRTDMDYLLRLLMFEALYPSLRSETASPLLRRYRHPSLPAAHVSAELELLQPECGHGASCDELRQLTTDQETTGVRARFTDHCWVELLDPFSMAQTLYEAECGCDLLAASHFEGDDGLYLVYGHPRAYDGFVERRWCFRQHTVVGLRDFIEHSCHMPVVAQWFQQETDRMKKAEKRDREEAERRRELERLRPIPKPPKMKGEDVVIHLLGGCVMHLLTRLLMPEPPPPKVASRPPTPSLTPLAPTRRGSPTVRSRKSPSPAGKDKKDNKKEKEAVSEPQVLHTLRVSCPSGLVVELEPDPRGSGPEPRVLVRQFYLDGDGSRRGVRIFVSEGLLCRLDDGEREGADLLGPDGSITRCQLMYVVRQDGVSAVLRPGGTSAIQHADGTRLTLSVPEPEPVAHSDQVPVCSDYIVNDAGWIVSDRASWVLGMRVLISDAATNDWNVQTEHPDYCRVVMRQLAGVCEVYLPQVDNRDTCPANGLTLEMRAQLERNTVLPKPPRLFVLYRDGDGLELVTSSEVSRYLSFVKSSEGGQVWTDAHATDPEVRTVRVFRPVPATEMPQHRWKVPYVERTLIPVNLRNRDLTLMCKDKEAMVGSRTWWGGGDGKMGTNPVTGRPHKVELIESRELLQMPRVQPEMYRTVVQAVHQTRLRGERGEPTERPVVIGHQRPPPKRSIHLFEANKLIEWLEAARANHKIATSTTPKPPKQSPEFWENFRSEAAEINTYREMLRTQKFPAYFQSEAGGEFLGKLRQTSRPPLAPRLRRGVSQRQVVLGGVPRPLPSGAVTCRPAVLDLGAVRRGESAAGRLCLHNGGAVTVEFRLRPPAPLLSLHVEPRSGVLEAGGELPLLVTFQPGDTMTGRSVYFRLDVVLEGGLDVLQVPVVACVSGGDCLLSRLPPFSVSARANSVH</sequence>
<feature type="region of interest" description="Disordered" evidence="1">
    <location>
        <begin position="1"/>
        <end position="29"/>
    </location>
</feature>
<feature type="region of interest" description="Disordered" evidence="1">
    <location>
        <begin position="661"/>
        <end position="718"/>
    </location>
</feature>
<feature type="compositionally biased region" description="Basic and acidic residues" evidence="1">
    <location>
        <begin position="605"/>
        <end position="628"/>
    </location>
</feature>
<gene>
    <name evidence="3" type="ORF">FJT64_013901</name>
</gene>
<dbReference type="PANTHER" id="PTHR21963">
    <property type="entry name" value="PF6"/>
    <property type="match status" value="1"/>
</dbReference>
<feature type="region of interest" description="Disordered" evidence="1">
    <location>
        <begin position="605"/>
        <end position="637"/>
    </location>
</feature>
<feature type="region of interest" description="Disordered" evidence="1">
    <location>
        <begin position="380"/>
        <end position="400"/>
    </location>
</feature>
<feature type="domain" description="CFAP65 seventh Ig-like" evidence="2">
    <location>
        <begin position="1240"/>
        <end position="1293"/>
    </location>
</feature>
<feature type="compositionally biased region" description="Low complexity" evidence="1">
    <location>
        <begin position="380"/>
        <end position="390"/>
    </location>
</feature>
<dbReference type="OrthoDB" id="10257153at2759"/>
<dbReference type="GO" id="GO:0003351">
    <property type="term" value="P:epithelial cilium movement involved in extracellular fluid movement"/>
    <property type="evidence" value="ECO:0007669"/>
    <property type="project" value="TreeGrafter"/>
</dbReference>
<feature type="region of interest" description="Disordered" evidence="1">
    <location>
        <begin position="1086"/>
        <end position="1106"/>
    </location>
</feature>
<keyword evidence="4" id="KW-1185">Reference proteome</keyword>
<dbReference type="InterPro" id="IPR026173">
    <property type="entry name" value="SPAG17"/>
</dbReference>
<feature type="compositionally biased region" description="Basic and acidic residues" evidence="1">
    <location>
        <begin position="699"/>
        <end position="712"/>
    </location>
</feature>
<feature type="region of interest" description="Disordered" evidence="1">
    <location>
        <begin position="158"/>
        <end position="187"/>
    </location>
</feature>
<proteinExistence type="predicted"/>
<feature type="region of interest" description="Disordered" evidence="1">
    <location>
        <begin position="95"/>
        <end position="119"/>
    </location>
</feature>
<accession>A0A6A4V3K2</accession>
<evidence type="ECO:0000256" key="1">
    <source>
        <dbReference type="SAM" id="MobiDB-lite"/>
    </source>
</evidence>
<evidence type="ECO:0000259" key="2">
    <source>
        <dbReference type="Pfam" id="PF25249"/>
    </source>
</evidence>
<feature type="compositionally biased region" description="Low complexity" evidence="1">
    <location>
        <begin position="102"/>
        <end position="113"/>
    </location>
</feature>
<evidence type="ECO:0000313" key="4">
    <source>
        <dbReference type="Proteomes" id="UP000440578"/>
    </source>
</evidence>
<dbReference type="PANTHER" id="PTHR21963:SF1">
    <property type="entry name" value="SPERM-ASSOCIATED ANTIGEN 17"/>
    <property type="match status" value="1"/>
</dbReference>
<feature type="compositionally biased region" description="Acidic residues" evidence="1">
    <location>
        <begin position="158"/>
        <end position="169"/>
    </location>
</feature>
<organism evidence="3 4">
    <name type="scientific">Amphibalanus amphitrite</name>
    <name type="common">Striped barnacle</name>
    <name type="synonym">Balanus amphitrite</name>
    <dbReference type="NCBI Taxonomy" id="1232801"/>
    <lineage>
        <taxon>Eukaryota</taxon>
        <taxon>Metazoa</taxon>
        <taxon>Ecdysozoa</taxon>
        <taxon>Arthropoda</taxon>
        <taxon>Crustacea</taxon>
        <taxon>Multicrustacea</taxon>
        <taxon>Cirripedia</taxon>
        <taxon>Thoracica</taxon>
        <taxon>Thoracicalcarea</taxon>
        <taxon>Balanomorpha</taxon>
        <taxon>Balanoidea</taxon>
        <taxon>Balanidae</taxon>
        <taxon>Amphibalaninae</taxon>
        <taxon>Amphibalanus</taxon>
    </lineage>
</organism>
<feature type="compositionally biased region" description="Basic and acidic residues" evidence="1">
    <location>
        <begin position="289"/>
        <end position="305"/>
    </location>
</feature>
<reference evidence="3 4" key="1">
    <citation type="submission" date="2019-07" db="EMBL/GenBank/DDBJ databases">
        <title>Draft genome assembly of a fouling barnacle, Amphibalanus amphitrite (Darwin, 1854): The first reference genome for Thecostraca.</title>
        <authorList>
            <person name="Kim W."/>
        </authorList>
    </citation>
    <scope>NUCLEOTIDE SEQUENCE [LARGE SCALE GENOMIC DNA]</scope>
    <source>
        <strain evidence="3">SNU_AA5</strain>
        <tissue evidence="3">Soma without cirri and trophi</tissue>
    </source>
</reference>
<dbReference type="GO" id="GO:0005576">
    <property type="term" value="C:extracellular region"/>
    <property type="evidence" value="ECO:0007669"/>
    <property type="project" value="GOC"/>
</dbReference>
<dbReference type="EMBL" id="VIIS01002172">
    <property type="protein sequence ID" value="KAF0287689.1"/>
    <property type="molecule type" value="Genomic_DNA"/>
</dbReference>
<comment type="caution">
    <text evidence="3">The sequence shown here is derived from an EMBL/GenBank/DDBJ whole genome shotgun (WGS) entry which is preliminary data.</text>
</comment>
<protein>
    <recommendedName>
        <fullName evidence="2">CFAP65 seventh Ig-like domain-containing protein</fullName>
    </recommendedName>
</protein>
<dbReference type="Proteomes" id="UP000440578">
    <property type="component" value="Unassembled WGS sequence"/>
</dbReference>
<feature type="compositionally biased region" description="Polar residues" evidence="1">
    <location>
        <begin position="273"/>
        <end position="287"/>
    </location>
</feature>
<feature type="compositionally biased region" description="Pro residues" evidence="1">
    <location>
        <begin position="661"/>
        <end position="675"/>
    </location>
</feature>
<feature type="compositionally biased region" description="Polar residues" evidence="1">
    <location>
        <begin position="312"/>
        <end position="323"/>
    </location>
</feature>
<evidence type="ECO:0000313" key="3">
    <source>
        <dbReference type="EMBL" id="KAF0287689.1"/>
    </source>
</evidence>
<dbReference type="GO" id="GO:1990716">
    <property type="term" value="C:axonemal central apparatus"/>
    <property type="evidence" value="ECO:0007669"/>
    <property type="project" value="TreeGrafter"/>
</dbReference>
<feature type="compositionally biased region" description="Basic and acidic residues" evidence="1">
    <location>
        <begin position="260"/>
        <end position="269"/>
    </location>
</feature>
<dbReference type="GO" id="GO:1904158">
    <property type="term" value="P:axonemal central apparatus assembly"/>
    <property type="evidence" value="ECO:0007669"/>
    <property type="project" value="TreeGrafter"/>
</dbReference>
<dbReference type="Gene3D" id="2.60.40.10">
    <property type="entry name" value="Immunoglobulins"/>
    <property type="match status" value="1"/>
</dbReference>
<feature type="compositionally biased region" description="Basic and acidic residues" evidence="1">
    <location>
        <begin position="1086"/>
        <end position="1095"/>
    </location>
</feature>
<feature type="region of interest" description="Disordered" evidence="1">
    <location>
        <begin position="228"/>
        <end position="326"/>
    </location>
</feature>
<dbReference type="Pfam" id="PF25249">
    <property type="entry name" value="Ig_CFAP65_7th"/>
    <property type="match status" value="1"/>
</dbReference>
<dbReference type="InterPro" id="IPR057470">
    <property type="entry name" value="Ig_CFAP65_7th"/>
</dbReference>
<dbReference type="InterPro" id="IPR013783">
    <property type="entry name" value="Ig-like_fold"/>
</dbReference>